<evidence type="ECO:0000256" key="10">
    <source>
        <dbReference type="ARBA" id="ARBA00022729"/>
    </source>
</evidence>
<comment type="cofactor">
    <cofactor evidence="1">
        <name>Zn(2+)</name>
        <dbReference type="ChEBI" id="CHEBI:29105"/>
    </cofactor>
</comment>
<dbReference type="FunFam" id="3.40.630.10:FF:000084">
    <property type="entry name" value="Carboxypeptidase B2"/>
    <property type="match status" value="1"/>
</dbReference>
<keyword evidence="5" id="KW-0121">Carboxypeptidase</keyword>
<keyword evidence="11 20" id="KW-0547">Nucleotide-binding</keyword>
<comment type="caution">
    <text evidence="26">The sequence shown here is derived from an EMBL/GenBank/DDBJ whole genome shotgun (WGS) entry which is preliminary data.</text>
</comment>
<evidence type="ECO:0000256" key="3">
    <source>
        <dbReference type="ARBA" id="ARBA00005988"/>
    </source>
</evidence>
<evidence type="ECO:0000256" key="9">
    <source>
        <dbReference type="ARBA" id="ARBA00022723"/>
    </source>
</evidence>
<feature type="binding site" evidence="20">
    <location>
        <position position="467"/>
    </location>
    <ligand>
        <name>ATP</name>
        <dbReference type="ChEBI" id="CHEBI:30616"/>
    </ligand>
</feature>
<evidence type="ECO:0000313" key="26">
    <source>
        <dbReference type="EMBL" id="RWS12891.1"/>
    </source>
</evidence>
<comment type="catalytic activity">
    <reaction evidence="20">
        <text>a cytidine in tRNA + acetyl-CoA + ATP + H2O = an N(4)-acetylcytidine in tRNA + ADP + phosphate + CoA + H(+)</text>
        <dbReference type="Rhea" id="RHEA:53876"/>
        <dbReference type="Rhea" id="RHEA-COMP:13670"/>
        <dbReference type="Rhea" id="RHEA-COMP:13671"/>
        <dbReference type="ChEBI" id="CHEBI:15377"/>
        <dbReference type="ChEBI" id="CHEBI:15378"/>
        <dbReference type="ChEBI" id="CHEBI:30616"/>
        <dbReference type="ChEBI" id="CHEBI:43474"/>
        <dbReference type="ChEBI" id="CHEBI:57287"/>
        <dbReference type="ChEBI" id="CHEBI:57288"/>
        <dbReference type="ChEBI" id="CHEBI:74900"/>
        <dbReference type="ChEBI" id="CHEBI:82748"/>
        <dbReference type="ChEBI" id="CHEBI:456216"/>
    </reaction>
</comment>
<organism evidence="26 29">
    <name type="scientific">Dinothrombium tinctorium</name>
    <dbReference type="NCBI Taxonomy" id="1965070"/>
    <lineage>
        <taxon>Eukaryota</taxon>
        <taxon>Metazoa</taxon>
        <taxon>Ecdysozoa</taxon>
        <taxon>Arthropoda</taxon>
        <taxon>Chelicerata</taxon>
        <taxon>Arachnida</taxon>
        <taxon>Acari</taxon>
        <taxon>Acariformes</taxon>
        <taxon>Trombidiformes</taxon>
        <taxon>Prostigmata</taxon>
        <taxon>Anystina</taxon>
        <taxon>Parasitengona</taxon>
        <taxon>Trombidioidea</taxon>
        <taxon>Trombidiidae</taxon>
        <taxon>Dinothrombium</taxon>
    </lineage>
</organism>
<evidence type="ECO:0000313" key="29">
    <source>
        <dbReference type="Proteomes" id="UP000285301"/>
    </source>
</evidence>
<dbReference type="STRING" id="1965070.A0A3S3QRL2"/>
<feature type="active site" description="Proton donor/acceptor" evidence="21">
    <location>
        <position position="1358"/>
    </location>
</feature>
<dbReference type="EMBL" id="NCKU01001181">
    <property type="protein sequence ID" value="RWS12857.1"/>
    <property type="molecule type" value="Genomic_DNA"/>
</dbReference>
<evidence type="ECO:0000256" key="21">
    <source>
        <dbReference type="PROSITE-ProRule" id="PRU01379"/>
    </source>
</evidence>
<evidence type="ECO:0000256" key="13">
    <source>
        <dbReference type="ARBA" id="ARBA00022833"/>
    </source>
</evidence>
<dbReference type="SUPFAM" id="SSF55729">
    <property type="entry name" value="Acyl-CoA N-acyltransferases (Nat)"/>
    <property type="match status" value="1"/>
</dbReference>
<dbReference type="Pfam" id="PF13725">
    <property type="entry name" value="tRNA_bind_2"/>
    <property type="match status" value="1"/>
</dbReference>
<evidence type="ECO:0000259" key="23">
    <source>
        <dbReference type="PROSITE" id="PS51186"/>
    </source>
</evidence>
<evidence type="ECO:0000256" key="11">
    <source>
        <dbReference type="ARBA" id="ARBA00022741"/>
    </source>
</evidence>
<comment type="subcellular location">
    <subcellularLocation>
        <location evidence="2 20">Nucleus</location>
        <location evidence="2 20">Nucleolus</location>
    </subcellularLocation>
</comment>
<dbReference type="Pfam" id="PF13718">
    <property type="entry name" value="GNAT_acetyltr_2"/>
    <property type="match status" value="1"/>
</dbReference>
<proteinExistence type="inferred from homology"/>
<dbReference type="InterPro" id="IPR033688">
    <property type="entry name" value="NAT10"/>
</dbReference>
<evidence type="ECO:0000256" key="5">
    <source>
        <dbReference type="ARBA" id="ARBA00022645"/>
    </source>
</evidence>
<dbReference type="GO" id="GO:0051391">
    <property type="term" value="P:tRNA acetylation"/>
    <property type="evidence" value="ECO:0007669"/>
    <property type="project" value="UniProtKB-UniRule"/>
</dbReference>
<feature type="domain" description="N-acetyltransferase" evidence="23">
    <location>
        <begin position="561"/>
        <end position="753"/>
    </location>
</feature>
<comment type="similarity">
    <text evidence="3 21">Belongs to the peptidase M14 family.</text>
</comment>
<keyword evidence="14 20" id="KW-0067">ATP-binding</keyword>
<dbReference type="InterPro" id="IPR000182">
    <property type="entry name" value="GNAT_dom"/>
</dbReference>
<name>A0A3S3QRL2_9ACAR</name>
<evidence type="ECO:0000256" key="17">
    <source>
        <dbReference type="ARBA" id="ARBA00023315"/>
    </source>
</evidence>
<evidence type="ECO:0000256" key="2">
    <source>
        <dbReference type="ARBA" id="ARBA00004604"/>
    </source>
</evidence>
<dbReference type="FunFam" id="3.40.50.300:FF:002218">
    <property type="entry name" value="tRNA(Met) cytidine acetyltransferase TmcA"/>
    <property type="match status" value="1"/>
</dbReference>
<dbReference type="GO" id="GO:0005524">
    <property type="term" value="F:ATP binding"/>
    <property type="evidence" value="ECO:0007669"/>
    <property type="project" value="UniProtKB-UniRule"/>
</dbReference>
<dbReference type="GO" id="GO:0005730">
    <property type="term" value="C:nucleolus"/>
    <property type="evidence" value="ECO:0007669"/>
    <property type="project" value="UniProtKB-SubCell"/>
</dbReference>
<dbReference type="GO" id="GO:1990883">
    <property type="term" value="F:18S rRNA cytidine N-acetyltransferase activity"/>
    <property type="evidence" value="ECO:0007669"/>
    <property type="project" value="TreeGrafter"/>
</dbReference>
<dbReference type="GO" id="GO:1904812">
    <property type="term" value="P:rRNA acetylation involved in maturation of SSU-rRNA"/>
    <property type="evidence" value="ECO:0007669"/>
    <property type="project" value="InterPro"/>
</dbReference>
<feature type="binding site" evidence="20">
    <location>
        <position position="725"/>
    </location>
    <ligand>
        <name>acetyl-CoA</name>
        <dbReference type="ChEBI" id="CHEBI:57288"/>
    </ligand>
</feature>
<evidence type="ECO:0000313" key="27">
    <source>
        <dbReference type="EMBL" id="RWS14404.1"/>
    </source>
</evidence>
<evidence type="ECO:0000313" key="28">
    <source>
        <dbReference type="EMBL" id="RWS14407.1"/>
    </source>
</evidence>
<keyword evidence="8 20" id="KW-0819">tRNA processing</keyword>
<dbReference type="InterPro" id="IPR032672">
    <property type="entry name" value="TmcA/NAT10/Kre33"/>
</dbReference>
<dbReference type="Gene3D" id="3.40.630.10">
    <property type="entry name" value="Zn peptidases"/>
    <property type="match status" value="1"/>
</dbReference>
<dbReference type="PROSITE" id="PS51186">
    <property type="entry name" value="GNAT"/>
    <property type="match status" value="1"/>
</dbReference>
<evidence type="ECO:0000256" key="7">
    <source>
        <dbReference type="ARBA" id="ARBA00022679"/>
    </source>
</evidence>
<dbReference type="InterPro" id="IPR013562">
    <property type="entry name" value="TmcA/NAT10_N"/>
</dbReference>
<dbReference type="GO" id="GO:0006508">
    <property type="term" value="P:proteolysis"/>
    <property type="evidence" value="ECO:0007669"/>
    <property type="project" value="UniProtKB-KW"/>
</dbReference>
<feature type="binding site" evidence="20">
    <location>
        <begin position="637"/>
        <end position="643"/>
    </location>
    <ligand>
        <name>acetyl-CoA</name>
        <dbReference type="ChEBI" id="CHEBI:57288"/>
    </ligand>
</feature>
<comment type="function">
    <text evidence="20">RNA cytidine acetyltransferase with specificity toward both 18S rRNA and tRNAs. Catalyzes the formation of N(4)-acetylcytidine (ac4C) in 18S rRNA. Required for early nucleolar cleavages of precursor rRNA at sites A0, A1 and A2 during 18S rRNA synthesis. Catalyzes the formation of ac4C in serine and leucine tRNAs. Requires a tRNA-binding adapter protein for full tRNA acetyltransferase activity but not for 18S rRNA acetylation.</text>
</comment>
<dbReference type="Pfam" id="PF05127">
    <property type="entry name" value="NAT10_TcmA_helicase"/>
    <property type="match status" value="1"/>
</dbReference>
<dbReference type="InterPro" id="IPR027417">
    <property type="entry name" value="P-loop_NTPase"/>
</dbReference>
<keyword evidence="15" id="KW-0482">Metalloprotease</keyword>
<dbReference type="InterPro" id="IPR000834">
    <property type="entry name" value="Peptidase_M14"/>
</dbReference>
<evidence type="ECO:0000256" key="22">
    <source>
        <dbReference type="SAM" id="MobiDB-lite"/>
    </source>
</evidence>
<evidence type="ECO:0000256" key="15">
    <source>
        <dbReference type="ARBA" id="ARBA00023049"/>
    </source>
</evidence>
<evidence type="ECO:0000256" key="12">
    <source>
        <dbReference type="ARBA" id="ARBA00022801"/>
    </source>
</evidence>
<dbReference type="PROSITE" id="PS52035">
    <property type="entry name" value="PEPTIDASE_M14"/>
    <property type="match status" value="1"/>
</dbReference>
<feature type="binding site" evidence="20">
    <location>
        <begin position="286"/>
        <end position="295"/>
    </location>
    <ligand>
        <name>ATP</name>
        <dbReference type="ChEBI" id="CHEBI:30616"/>
    </ligand>
</feature>
<keyword evidence="13" id="KW-0862">Zinc</keyword>
<dbReference type="GO" id="GO:0030686">
    <property type="term" value="C:90S preribosome"/>
    <property type="evidence" value="ECO:0007669"/>
    <property type="project" value="TreeGrafter"/>
</dbReference>
<dbReference type="InterPro" id="IPR007807">
    <property type="entry name" value="TcmA/NAT10_helicase"/>
</dbReference>
<evidence type="ECO:0000256" key="20">
    <source>
        <dbReference type="HAMAP-Rule" id="MF_03211"/>
    </source>
</evidence>
<feature type="compositionally biased region" description="Basic and acidic residues" evidence="22">
    <location>
        <begin position="673"/>
        <end position="683"/>
    </location>
</feature>
<sequence>MKLKKIDNRLRVLIENGVTLGHRSVFVIVGEKAKDQVVILHHMLSKAQVKTRPSVLWCYKKELGFSTHRQKRMRILQKKKKLGIDVNTEEPFELFISSTNIRWCYYHETNRILGNTYGMLVLQDFEALTPNLLARTIETIEGGGLIVFLLNSLQSLKQLYTLAMDVHDRYRTEAHQNVVPRFNERFILSLASCKKCVVVDDQLNVLPISSHVANIEPVQKPDSSSTLTPEAQQLKELKDSLADTQPVSSLVNLCKTLDQAQALLKFIDAIADKTLRATVSLTAARGRGKSAALGLAIAAAIAYNYSNIFVTSPSPENLKTLFEFVLKGFEAVHLQQHLDFEVIQSTNTEHNKAVVRINVFKEHRQTIQYINPTDAIKNKLLGRSAELMVIDEAAAIPLPIVKSLLGPYLVFMSSTINGYEGTGRSLSLKLIQQLRQQSATFKSTGKESSDDSLNRVLHEVSLNESIRYANGDDVEAWLNQLLCLDATNVEQVPSSGCPEPGECQLYYINRDTLFSFHKASESFLQRLMALYVSSHYKNSPNDLQMMSDAPAHHLFCLLPPMKSSDKAKSKLPDVLCFIQVCFEGEISKESIMNSLSRGKRASGDLIPWTISQQFQDSQFAQLSGVRIVRIATNPNYQGMGYGTVALKLLEDYFKGKFNVDLTENLDDDSGDENNDKSEEKEAFDVTPRKTLPPLLLTLKERKAERLDYLGVSYGLTADLLRFWKKSGFVPVYLRQTPNELTGEHTCIMLKVIADETNELKENHSWLCDFWLDFQRRLTSLFSYQFRIFSSSLALNLITNNNVNIDSSKIKLLDKNDLELNLNLYDLKRLELYSQNLADYHLIVDLLPYLAQYYFLGKLGNDFHLSAAQSAILLSVGLQRKSIDDVVEELQLPATQVMGLFIRAIRKITNFLKSIEEKAVEDKLGFTNKKLDTEMKPVDQSLQQELAEAAEVIQRQEKKNFKKLSSDLKDLAKYAIKGNEEDWDKALQGNEKSLITIKSKSAKLVSKLVRIYLETEDENLKLSKLFQEYSHHVEVWNEVRIGKVLVTVKNTTEGVEFLTRLKHSGLKYVIVYRDIQKVTESQIKSYRTRFRRIDNLERYMTYEEIERQLQAWKNLHRSLLTVHVIGQTYENRNIYAVEVDRERKKRKIGVLIECGIHPREWISPAICMYIINQLLQPNSQFSRLLTWYNFYLIPILNPDGYAYSWTTDRLWRKNRSPQSNDCFGVDLNRNFDADFCKIGAEVDPCSLVYCGEHAFSELETIALRDLAIKLRIYKNLQHSFHVHSFGQTFSYPYSYSTQVKVENAEELEEAASESATKILNLNGARYDYGQTSKLLYPASGGADDWMMLKIGLLSAFTIESRDDGQFGFILPPNQIAPAAKEAMILISKTLSKLKMLHHLH</sequence>
<reference evidence="26" key="2">
    <citation type="submission" date="2018-11" db="EMBL/GenBank/DDBJ databases">
        <title>Trombidioid mite genomics.</title>
        <authorList>
            <person name="Dong X."/>
        </authorList>
    </citation>
    <scope>NUCLEOTIDE SEQUENCE</scope>
    <source>
        <strain evidence="26">UoL-WK</strain>
    </source>
</reference>
<evidence type="ECO:0000256" key="19">
    <source>
        <dbReference type="ARBA" id="ARBA00068357"/>
    </source>
</evidence>
<dbReference type="Gene3D" id="3.40.50.11040">
    <property type="match status" value="1"/>
</dbReference>
<evidence type="ECO:0000256" key="8">
    <source>
        <dbReference type="ARBA" id="ARBA00022694"/>
    </source>
</evidence>
<dbReference type="InterPro" id="IPR016181">
    <property type="entry name" value="Acyl_CoA_acyltransferase"/>
</dbReference>
<dbReference type="OrthoDB" id="10067491at2759"/>
<evidence type="ECO:0000256" key="16">
    <source>
        <dbReference type="ARBA" id="ARBA00023242"/>
    </source>
</evidence>
<dbReference type="Proteomes" id="UP000285301">
    <property type="component" value="Unassembled WGS sequence"/>
</dbReference>
<evidence type="ECO:0000256" key="4">
    <source>
        <dbReference type="ARBA" id="ARBA00022552"/>
    </source>
</evidence>
<keyword evidence="29" id="KW-1185">Reference proteome</keyword>
<dbReference type="PRINTS" id="PR00765">
    <property type="entry name" value="CRBOXYPTASEA"/>
</dbReference>
<keyword evidence="16 20" id="KW-0539">Nucleus</keyword>
<dbReference type="EC" id="2.3.1.-" evidence="20"/>
<evidence type="ECO:0000256" key="18">
    <source>
        <dbReference type="ARBA" id="ARBA00052133"/>
    </source>
</evidence>
<keyword evidence="9" id="KW-0479">Metal-binding</keyword>
<reference evidence="26 29" key="1">
    <citation type="journal article" date="2018" name="Gigascience">
        <title>Genomes of trombidid mites reveal novel predicted allergens and laterally-transferred genes associated with secondary metabolism.</title>
        <authorList>
            <person name="Dong X."/>
            <person name="Chaisiri K."/>
            <person name="Xia D."/>
            <person name="Armstrong S.D."/>
            <person name="Fang Y."/>
            <person name="Donnelly M.J."/>
            <person name="Kadowaki T."/>
            <person name="McGarry J.W."/>
            <person name="Darby A.C."/>
            <person name="Makepeace B.L."/>
        </authorList>
    </citation>
    <scope>NUCLEOTIDE SEQUENCE [LARGE SCALE GENOMIC DNA]</scope>
    <source>
        <strain evidence="26">UoL-WK</strain>
    </source>
</reference>
<dbReference type="HAMAP" id="MF_03211">
    <property type="entry name" value="RNA_acetyltr_Nat10"/>
    <property type="match status" value="1"/>
</dbReference>
<dbReference type="PANTHER" id="PTHR10925:SF5">
    <property type="entry name" value="RNA CYTIDINE ACETYLTRANSFERASE"/>
    <property type="match status" value="1"/>
</dbReference>
<dbReference type="Gene3D" id="3.40.50.300">
    <property type="entry name" value="P-loop containing nucleotide triphosphate hydrolases"/>
    <property type="match status" value="1"/>
</dbReference>
<dbReference type="GO" id="GO:0008270">
    <property type="term" value="F:zinc ion binding"/>
    <property type="evidence" value="ECO:0007669"/>
    <property type="project" value="InterPro"/>
</dbReference>
<dbReference type="GO" id="GO:0000049">
    <property type="term" value="F:tRNA binding"/>
    <property type="evidence" value="ECO:0007669"/>
    <property type="project" value="TreeGrafter"/>
</dbReference>
<comment type="catalytic activity">
    <reaction evidence="18 20">
        <text>a cytidine in 18S rRNA + acetyl-CoA + ATP + H2O = an N(4)-acetylcytidine in 18S rRNA + ADP + phosphate + CoA + H(+)</text>
        <dbReference type="Rhea" id="RHEA:51424"/>
        <dbReference type="Rhea" id="RHEA-COMP:13575"/>
        <dbReference type="Rhea" id="RHEA-COMP:13576"/>
        <dbReference type="ChEBI" id="CHEBI:15377"/>
        <dbReference type="ChEBI" id="CHEBI:15378"/>
        <dbReference type="ChEBI" id="CHEBI:30616"/>
        <dbReference type="ChEBI" id="CHEBI:43474"/>
        <dbReference type="ChEBI" id="CHEBI:57287"/>
        <dbReference type="ChEBI" id="CHEBI:57288"/>
        <dbReference type="ChEBI" id="CHEBI:74900"/>
        <dbReference type="ChEBI" id="CHEBI:82748"/>
        <dbReference type="ChEBI" id="CHEBI:456216"/>
    </reaction>
</comment>
<evidence type="ECO:0000256" key="6">
    <source>
        <dbReference type="ARBA" id="ARBA00022670"/>
    </source>
</evidence>
<accession>A0A3S3QRL2</accession>
<protein>
    <recommendedName>
        <fullName evidence="19 20">RNA cytidine acetyltransferase</fullName>
        <ecNumber evidence="20">2.3.1.-</ecNumber>
    </recommendedName>
    <alternativeName>
        <fullName evidence="20">18S rRNA cytosine acetyltransferase</fullName>
    </alternativeName>
</protein>
<dbReference type="Pfam" id="PF08351">
    <property type="entry name" value="TmcA_N"/>
    <property type="match status" value="1"/>
</dbReference>
<keyword evidence="12" id="KW-0378">Hydrolase</keyword>
<dbReference type="SMART" id="SM00631">
    <property type="entry name" value="Zn_pept"/>
    <property type="match status" value="1"/>
</dbReference>
<keyword evidence="10" id="KW-0732">Signal</keyword>
<dbReference type="FunFam" id="3.40.50.11040:FF:000002">
    <property type="entry name" value="RNA cytidine acetyltransferase"/>
    <property type="match status" value="1"/>
</dbReference>
<feature type="binding site" evidence="20">
    <location>
        <begin position="630"/>
        <end position="632"/>
    </location>
    <ligand>
        <name>acetyl-CoA</name>
        <dbReference type="ChEBI" id="CHEBI:57288"/>
    </ligand>
</feature>
<keyword evidence="4 20" id="KW-0698">rRNA processing</keyword>
<dbReference type="Pfam" id="PF00246">
    <property type="entry name" value="Peptidase_M14"/>
    <property type="match status" value="1"/>
</dbReference>
<feature type="domain" description="Peptidase M14" evidence="24">
    <location>
        <begin position="1097"/>
        <end position="1392"/>
    </location>
</feature>
<evidence type="ECO:0000256" key="1">
    <source>
        <dbReference type="ARBA" id="ARBA00001947"/>
    </source>
</evidence>
<keyword evidence="17 20" id="KW-0012">Acyltransferase</keyword>
<keyword evidence="7 20" id="KW-0808">Transferase</keyword>
<evidence type="ECO:0000313" key="25">
    <source>
        <dbReference type="EMBL" id="RWS12857.1"/>
    </source>
</evidence>
<evidence type="ECO:0000259" key="24">
    <source>
        <dbReference type="PROSITE" id="PS52035"/>
    </source>
</evidence>
<dbReference type="PANTHER" id="PTHR10925">
    <property type="entry name" value="N-ACETYLTRANSFERASE 10"/>
    <property type="match status" value="1"/>
</dbReference>
<dbReference type="SUPFAM" id="SSF53187">
    <property type="entry name" value="Zn-dependent exopeptidases"/>
    <property type="match status" value="1"/>
</dbReference>
<dbReference type="GO" id="GO:0004181">
    <property type="term" value="F:metallocarboxypeptidase activity"/>
    <property type="evidence" value="ECO:0007669"/>
    <property type="project" value="InterPro"/>
</dbReference>
<dbReference type="EMBL" id="NCKU01000732">
    <property type="protein sequence ID" value="RWS14404.1"/>
    <property type="molecule type" value="Genomic_DNA"/>
</dbReference>
<dbReference type="Gene3D" id="3.40.630.30">
    <property type="match status" value="1"/>
</dbReference>
<evidence type="ECO:0000256" key="14">
    <source>
        <dbReference type="ARBA" id="ARBA00022840"/>
    </source>
</evidence>
<dbReference type="InterPro" id="IPR027992">
    <property type="entry name" value="tRNA_bind_dom"/>
</dbReference>
<keyword evidence="6" id="KW-0645">Protease</keyword>
<feature type="region of interest" description="Disordered" evidence="22">
    <location>
        <begin position="664"/>
        <end position="683"/>
    </location>
</feature>
<dbReference type="EMBL" id="NCKU01001167">
    <property type="protein sequence ID" value="RWS12891.1"/>
    <property type="molecule type" value="Genomic_DNA"/>
</dbReference>
<gene>
    <name evidence="25" type="ORF">B4U79_05375</name>
    <name evidence="26" type="ORF">B4U79_09117</name>
    <name evidence="28" type="ORF">B4U79_10757</name>
    <name evidence="27" type="ORF">B4U79_13218</name>
</gene>
<comment type="similarity">
    <text evidence="20">Belongs to the RNA cytidine acetyltransferase family. NAT10 subfamily.</text>
</comment>
<dbReference type="EMBL" id="NCKU01000731">
    <property type="protein sequence ID" value="RWS14407.1"/>
    <property type="molecule type" value="Genomic_DNA"/>
</dbReference>